<protein>
    <submittedName>
        <fullName evidence="1">4497_t:CDS:1</fullName>
    </submittedName>
</protein>
<evidence type="ECO:0000313" key="1">
    <source>
        <dbReference type="EMBL" id="CAG8589363.1"/>
    </source>
</evidence>
<dbReference type="AlphaFoldDB" id="A0A9N9C6G4"/>
<dbReference type="Proteomes" id="UP000789706">
    <property type="component" value="Unassembled WGS sequence"/>
</dbReference>
<proteinExistence type="predicted"/>
<dbReference type="OrthoDB" id="3701958at2759"/>
<name>A0A9N9C6G4_9GLOM</name>
<feature type="non-terminal residue" evidence="1">
    <location>
        <position position="52"/>
    </location>
</feature>
<reference evidence="1" key="1">
    <citation type="submission" date="2021-06" db="EMBL/GenBank/DDBJ databases">
        <authorList>
            <person name="Kallberg Y."/>
            <person name="Tangrot J."/>
            <person name="Rosling A."/>
        </authorList>
    </citation>
    <scope>NUCLEOTIDE SEQUENCE</scope>
    <source>
        <strain evidence="1">AZ414A</strain>
    </source>
</reference>
<evidence type="ECO:0000313" key="2">
    <source>
        <dbReference type="Proteomes" id="UP000789706"/>
    </source>
</evidence>
<comment type="caution">
    <text evidence="1">The sequence shown here is derived from an EMBL/GenBank/DDBJ whole genome shotgun (WGS) entry which is preliminary data.</text>
</comment>
<keyword evidence="2" id="KW-1185">Reference proteome</keyword>
<dbReference type="EMBL" id="CAJVPK010001513">
    <property type="protein sequence ID" value="CAG8589363.1"/>
    <property type="molecule type" value="Genomic_DNA"/>
</dbReference>
<gene>
    <name evidence="1" type="ORF">DEBURN_LOCUS8975</name>
</gene>
<sequence length="52" mass="6084">MSVWRTASRSLEQDIMEGENPVCDQDQDTYYSFSKSRVVWECSSKSVLDFNK</sequence>
<accession>A0A9N9C6G4</accession>
<organism evidence="1 2">
    <name type="scientific">Diversispora eburnea</name>
    <dbReference type="NCBI Taxonomy" id="1213867"/>
    <lineage>
        <taxon>Eukaryota</taxon>
        <taxon>Fungi</taxon>
        <taxon>Fungi incertae sedis</taxon>
        <taxon>Mucoromycota</taxon>
        <taxon>Glomeromycotina</taxon>
        <taxon>Glomeromycetes</taxon>
        <taxon>Diversisporales</taxon>
        <taxon>Diversisporaceae</taxon>
        <taxon>Diversispora</taxon>
    </lineage>
</organism>